<gene>
    <name evidence="9" type="ORF">H9968_06995</name>
</gene>
<evidence type="ECO:0000256" key="3">
    <source>
        <dbReference type="ARBA" id="ARBA00022692"/>
    </source>
</evidence>
<protein>
    <submittedName>
        <fullName evidence="9">Threonine/serine exporter family protein</fullName>
    </submittedName>
</protein>
<keyword evidence="5 7" id="KW-0472">Membrane</keyword>
<accession>A0A9D2EM39</accession>
<feature type="transmembrane region" description="Helical" evidence="7">
    <location>
        <begin position="97"/>
        <end position="118"/>
    </location>
</feature>
<sequence length="232" mass="25486">MLSSGAEISRVEDSIIRMCRAFGAETVECFAITYVIVVTISGENLTELTEIRRINTFDRNMYKLTELNALSREICETQMNPEQASQRLQEIENRKSYSLSGKMFIFALISLSFTLFFGGSLKDMAVSALIGVLIAPVENVLSRSEMNRFVQVFLCSVVAGLLSIVMAGIWRGVSSELVSIGNIMIFIPGVIFTCAVQEIFSNNMLSGLTRLAEAVIISLVIATGFVLANVLL</sequence>
<dbReference type="GO" id="GO:0005886">
    <property type="term" value="C:plasma membrane"/>
    <property type="evidence" value="ECO:0007669"/>
    <property type="project" value="UniProtKB-SubCell"/>
</dbReference>
<reference evidence="9" key="1">
    <citation type="journal article" date="2021" name="PeerJ">
        <title>Extensive microbial diversity within the chicken gut microbiome revealed by metagenomics and culture.</title>
        <authorList>
            <person name="Gilroy R."/>
            <person name="Ravi A."/>
            <person name="Getino M."/>
            <person name="Pursley I."/>
            <person name="Horton D.L."/>
            <person name="Alikhan N.F."/>
            <person name="Baker D."/>
            <person name="Gharbi K."/>
            <person name="Hall N."/>
            <person name="Watson M."/>
            <person name="Adriaenssens E.M."/>
            <person name="Foster-Nyarko E."/>
            <person name="Jarju S."/>
            <person name="Secka A."/>
            <person name="Antonio M."/>
            <person name="Oren A."/>
            <person name="Chaudhuri R.R."/>
            <person name="La Ragione R."/>
            <person name="Hildebrand F."/>
            <person name="Pallen M.J."/>
        </authorList>
    </citation>
    <scope>NUCLEOTIDE SEQUENCE</scope>
    <source>
        <strain evidence="9">CHK179-28034</strain>
    </source>
</reference>
<dbReference type="GO" id="GO:0015744">
    <property type="term" value="P:succinate transport"/>
    <property type="evidence" value="ECO:0007669"/>
    <property type="project" value="TreeGrafter"/>
</dbReference>
<evidence type="ECO:0000256" key="2">
    <source>
        <dbReference type="ARBA" id="ARBA00022475"/>
    </source>
</evidence>
<dbReference type="GO" id="GO:0022857">
    <property type="term" value="F:transmembrane transporter activity"/>
    <property type="evidence" value="ECO:0007669"/>
    <property type="project" value="InterPro"/>
</dbReference>
<comment type="caution">
    <text evidence="9">The sequence shown here is derived from an EMBL/GenBank/DDBJ whole genome shotgun (WGS) entry which is preliminary data.</text>
</comment>
<dbReference type="Pfam" id="PF06738">
    <property type="entry name" value="ThrE"/>
    <property type="match status" value="1"/>
</dbReference>
<evidence type="ECO:0000256" key="4">
    <source>
        <dbReference type="ARBA" id="ARBA00022989"/>
    </source>
</evidence>
<feature type="domain" description="Threonine/serine exporter-like N-terminal" evidence="8">
    <location>
        <begin position="1"/>
        <end position="229"/>
    </location>
</feature>
<comment type="subcellular location">
    <subcellularLocation>
        <location evidence="1">Cell membrane</location>
        <topology evidence="1">Multi-pass membrane protein</topology>
    </subcellularLocation>
</comment>
<feature type="transmembrane region" description="Helical" evidence="7">
    <location>
        <begin position="211"/>
        <end position="231"/>
    </location>
</feature>
<dbReference type="PANTHER" id="PTHR34390:SF2">
    <property type="entry name" value="SUCCINATE TRANSPORTER SUBUNIT YJJP-RELATED"/>
    <property type="match status" value="1"/>
</dbReference>
<comment type="similarity">
    <text evidence="6">Belongs to the ThrE exporter (TC 2.A.79) family.</text>
</comment>
<evidence type="ECO:0000256" key="6">
    <source>
        <dbReference type="ARBA" id="ARBA00034125"/>
    </source>
</evidence>
<name>A0A9D2EM39_9FIRM</name>
<keyword evidence="3 7" id="KW-0812">Transmembrane</keyword>
<feature type="transmembrane region" description="Helical" evidence="7">
    <location>
        <begin position="153"/>
        <end position="173"/>
    </location>
</feature>
<dbReference type="EMBL" id="DXBR01000060">
    <property type="protein sequence ID" value="HIZ39656.1"/>
    <property type="molecule type" value="Genomic_DNA"/>
</dbReference>
<reference evidence="9" key="2">
    <citation type="submission" date="2021-04" db="EMBL/GenBank/DDBJ databases">
        <authorList>
            <person name="Gilroy R."/>
        </authorList>
    </citation>
    <scope>NUCLEOTIDE SEQUENCE</scope>
    <source>
        <strain evidence="9">CHK179-28034</strain>
    </source>
</reference>
<evidence type="ECO:0000256" key="1">
    <source>
        <dbReference type="ARBA" id="ARBA00004651"/>
    </source>
</evidence>
<organism evidence="9 10">
    <name type="scientific">Candidatus Anaerobutyricum stercoris</name>
    <dbReference type="NCBI Taxonomy" id="2838457"/>
    <lineage>
        <taxon>Bacteria</taxon>
        <taxon>Bacillati</taxon>
        <taxon>Bacillota</taxon>
        <taxon>Clostridia</taxon>
        <taxon>Lachnospirales</taxon>
        <taxon>Lachnospiraceae</taxon>
        <taxon>Anaerobutyricum</taxon>
    </lineage>
</organism>
<keyword evidence="4 7" id="KW-1133">Transmembrane helix</keyword>
<dbReference type="AlphaFoldDB" id="A0A9D2EM39"/>
<proteinExistence type="inferred from homology"/>
<dbReference type="InterPro" id="IPR050539">
    <property type="entry name" value="ThrE_Dicarb/AminoAcid_Exp"/>
</dbReference>
<keyword evidence="2" id="KW-1003">Cell membrane</keyword>
<dbReference type="InterPro" id="IPR010619">
    <property type="entry name" value="ThrE-like_N"/>
</dbReference>
<evidence type="ECO:0000313" key="9">
    <source>
        <dbReference type="EMBL" id="HIZ39656.1"/>
    </source>
</evidence>
<evidence type="ECO:0000313" key="10">
    <source>
        <dbReference type="Proteomes" id="UP000824049"/>
    </source>
</evidence>
<feature type="transmembrane region" description="Helical" evidence="7">
    <location>
        <begin position="179"/>
        <end position="199"/>
    </location>
</feature>
<evidence type="ECO:0000259" key="8">
    <source>
        <dbReference type="Pfam" id="PF06738"/>
    </source>
</evidence>
<evidence type="ECO:0000256" key="7">
    <source>
        <dbReference type="SAM" id="Phobius"/>
    </source>
</evidence>
<dbReference type="Proteomes" id="UP000824049">
    <property type="component" value="Unassembled WGS sequence"/>
</dbReference>
<dbReference type="PANTHER" id="PTHR34390">
    <property type="entry name" value="UPF0442 PROTEIN YJJB-RELATED"/>
    <property type="match status" value="1"/>
</dbReference>
<evidence type="ECO:0000256" key="5">
    <source>
        <dbReference type="ARBA" id="ARBA00023136"/>
    </source>
</evidence>